<evidence type="ECO:0000313" key="3">
    <source>
        <dbReference type="EMBL" id="CAG2211448.1"/>
    </source>
</evidence>
<dbReference type="PANTHER" id="PTHR46609">
    <property type="entry name" value="EXONUCLEASE, PHAGE-TYPE/RECB, C-TERMINAL DOMAIN-CONTAINING PROTEIN"/>
    <property type="match status" value="1"/>
</dbReference>
<proteinExistence type="predicted"/>
<gene>
    <name evidence="3" type="ORF">MEDL_25468</name>
</gene>
<sequence length="367" mass="41769">MMYGVENEDQARSDYTFYMKLKTPYIEVEKTGFWVNNFWPELGCIPDGLVTDPVEVHKHGLLEIKCLKIFREVAPKDLFGTLDKKSLNLSFSHSVDYRPTDFNVTRAEVHGVIPGITGLYKLKSIRSGNRSAVTKLIRKIDAAKQDTDFDPEELNATFENLLQKQKILNNLNEQILNLAEAEDIESEILDSDEYCITLETKIRHIRNFIQDTHTTSKTRQSDTSSQILNVDSHPFVSANLTENSCTQSSQNPFSQASNTVSTNINSNIAHDNDTSRHIQQNANDSPQNTNFPISNGHLQNSPNLNQTSVNIVNDTNQKEEDTTILHSSSNDIYRSQHNMPLLSMYLRNEKWMYPEECHVPGNPTTFK</sequence>
<dbReference type="Pfam" id="PF09588">
    <property type="entry name" value="YqaJ"/>
    <property type="match status" value="1"/>
</dbReference>
<name>A0A8S3RQN1_MYTED</name>
<feature type="domain" description="YqaJ viral recombinase" evidence="2">
    <location>
        <begin position="1"/>
        <end position="70"/>
    </location>
</feature>
<organism evidence="3 4">
    <name type="scientific">Mytilus edulis</name>
    <name type="common">Blue mussel</name>
    <dbReference type="NCBI Taxonomy" id="6550"/>
    <lineage>
        <taxon>Eukaryota</taxon>
        <taxon>Metazoa</taxon>
        <taxon>Spiralia</taxon>
        <taxon>Lophotrochozoa</taxon>
        <taxon>Mollusca</taxon>
        <taxon>Bivalvia</taxon>
        <taxon>Autobranchia</taxon>
        <taxon>Pteriomorphia</taxon>
        <taxon>Mytilida</taxon>
        <taxon>Mytiloidea</taxon>
        <taxon>Mytilidae</taxon>
        <taxon>Mytilinae</taxon>
        <taxon>Mytilus</taxon>
    </lineage>
</organism>
<feature type="region of interest" description="Disordered" evidence="1">
    <location>
        <begin position="277"/>
        <end position="306"/>
    </location>
</feature>
<protein>
    <recommendedName>
        <fullName evidence="2">YqaJ viral recombinase domain-containing protein</fullName>
    </recommendedName>
</protein>
<dbReference type="PANTHER" id="PTHR46609:SF8">
    <property type="entry name" value="YQAJ VIRAL RECOMBINASE DOMAIN-CONTAINING PROTEIN"/>
    <property type="match status" value="1"/>
</dbReference>
<dbReference type="InterPro" id="IPR011604">
    <property type="entry name" value="PDDEXK-like_dom_sf"/>
</dbReference>
<accession>A0A8S3RQN1</accession>
<comment type="caution">
    <text evidence="3">The sequence shown here is derived from an EMBL/GenBank/DDBJ whole genome shotgun (WGS) entry which is preliminary data.</text>
</comment>
<evidence type="ECO:0000259" key="2">
    <source>
        <dbReference type="Pfam" id="PF09588"/>
    </source>
</evidence>
<dbReference type="EMBL" id="CAJPWZ010001262">
    <property type="protein sequence ID" value="CAG2211448.1"/>
    <property type="molecule type" value="Genomic_DNA"/>
</dbReference>
<evidence type="ECO:0000313" key="4">
    <source>
        <dbReference type="Proteomes" id="UP000683360"/>
    </source>
</evidence>
<dbReference type="AlphaFoldDB" id="A0A8S3RQN1"/>
<evidence type="ECO:0000256" key="1">
    <source>
        <dbReference type="SAM" id="MobiDB-lite"/>
    </source>
</evidence>
<dbReference type="Proteomes" id="UP000683360">
    <property type="component" value="Unassembled WGS sequence"/>
</dbReference>
<keyword evidence="4" id="KW-1185">Reference proteome</keyword>
<reference evidence="3" key="1">
    <citation type="submission" date="2021-03" db="EMBL/GenBank/DDBJ databases">
        <authorList>
            <person name="Bekaert M."/>
        </authorList>
    </citation>
    <scope>NUCLEOTIDE SEQUENCE</scope>
</reference>
<dbReference type="InterPro" id="IPR051703">
    <property type="entry name" value="NF-kappa-B_Signaling_Reg"/>
</dbReference>
<dbReference type="InterPro" id="IPR019080">
    <property type="entry name" value="YqaJ_viral_recombinase"/>
</dbReference>
<dbReference type="Gene3D" id="3.90.320.10">
    <property type="match status" value="1"/>
</dbReference>